<dbReference type="OMA" id="WGVCIRE"/>
<dbReference type="GeneID" id="8235744"/>
<gene>
    <name evidence="6" type="primary">8235744</name>
    <name evidence="5" type="ORF">Phum_PHUM490510</name>
</gene>
<keyword evidence="7" id="KW-1185">Reference proteome</keyword>
<dbReference type="STRING" id="121224.E0VWR7"/>
<dbReference type="PANTHER" id="PTHR15379">
    <property type="entry name" value="CELL GROWTH REGULATOR WITH RING FINGER DOMAIN PROTEIN 1"/>
    <property type="match status" value="1"/>
</dbReference>
<reference evidence="6" key="3">
    <citation type="submission" date="2021-02" db="UniProtKB">
        <authorList>
            <consortium name="EnsemblMetazoa"/>
        </authorList>
    </citation>
    <scope>IDENTIFICATION</scope>
    <source>
        <strain evidence="6">USDA</strain>
    </source>
</reference>
<evidence type="ECO:0000313" key="7">
    <source>
        <dbReference type="Proteomes" id="UP000009046"/>
    </source>
</evidence>
<dbReference type="PROSITE" id="PS50089">
    <property type="entry name" value="ZF_RING_2"/>
    <property type="match status" value="1"/>
</dbReference>
<dbReference type="CDD" id="cd16787">
    <property type="entry name" value="mRING-HC-C3HC5_CGRF1"/>
    <property type="match status" value="1"/>
</dbReference>
<dbReference type="VEuPathDB" id="VectorBase:PHUM490510"/>
<dbReference type="InterPro" id="IPR013083">
    <property type="entry name" value="Znf_RING/FYVE/PHD"/>
</dbReference>
<dbReference type="InParanoid" id="E0VWR7"/>
<keyword evidence="2" id="KW-0862">Zinc</keyword>
<evidence type="ECO:0000256" key="2">
    <source>
        <dbReference type="ARBA" id="ARBA00022833"/>
    </source>
</evidence>
<dbReference type="KEGG" id="phu:Phum_PHUM490510"/>
<evidence type="ECO:0000256" key="3">
    <source>
        <dbReference type="PROSITE-ProRule" id="PRU00175"/>
    </source>
</evidence>
<accession>E0VWR7</accession>
<evidence type="ECO:0000313" key="5">
    <source>
        <dbReference type="EMBL" id="EEB17823.1"/>
    </source>
</evidence>
<dbReference type="Gene3D" id="3.30.40.10">
    <property type="entry name" value="Zinc/RING finger domain, C3HC4 (zinc finger)"/>
    <property type="match status" value="1"/>
</dbReference>
<evidence type="ECO:0000259" key="4">
    <source>
        <dbReference type="PROSITE" id="PS50089"/>
    </source>
</evidence>
<dbReference type="SUPFAM" id="SSF57850">
    <property type="entry name" value="RING/U-box"/>
    <property type="match status" value="1"/>
</dbReference>
<proteinExistence type="predicted"/>
<dbReference type="GO" id="GO:0030308">
    <property type="term" value="P:negative regulation of cell growth"/>
    <property type="evidence" value="ECO:0007669"/>
    <property type="project" value="TreeGrafter"/>
</dbReference>
<reference evidence="5" key="2">
    <citation type="submission" date="2007-04" db="EMBL/GenBank/DDBJ databases">
        <title>The genome of the human body louse.</title>
        <authorList>
            <consortium name="The Human Body Louse Genome Consortium"/>
            <person name="Kirkness E."/>
            <person name="Walenz B."/>
            <person name="Hass B."/>
            <person name="Bruggner R."/>
            <person name="Strausberg R."/>
        </authorList>
    </citation>
    <scope>NUCLEOTIDE SEQUENCE</scope>
    <source>
        <strain evidence="5">USDA</strain>
    </source>
</reference>
<keyword evidence="1 3" id="KW-0863">Zinc-finger</keyword>
<dbReference type="InterPro" id="IPR042496">
    <property type="entry name" value="CGRF1"/>
</dbReference>
<dbReference type="PANTHER" id="PTHR15379:SF2">
    <property type="entry name" value="CELL GROWTH REGULATOR WITH RING FINGER DOMAIN PROTEIN 1"/>
    <property type="match status" value="1"/>
</dbReference>
<dbReference type="Proteomes" id="UP000009046">
    <property type="component" value="Unassembled WGS sequence"/>
</dbReference>
<dbReference type="GO" id="GO:0008270">
    <property type="term" value="F:zinc ion binding"/>
    <property type="evidence" value="ECO:0007669"/>
    <property type="project" value="UniProtKB-KW"/>
</dbReference>
<evidence type="ECO:0000256" key="1">
    <source>
        <dbReference type="ARBA" id="ARBA00022771"/>
    </source>
</evidence>
<dbReference type="RefSeq" id="XP_002430561.1">
    <property type="nucleotide sequence ID" value="XM_002430516.1"/>
</dbReference>
<dbReference type="CTD" id="8235744"/>
<protein>
    <submittedName>
        <fullName evidence="5">Cell growth regulator with RING finger domain, putative</fullName>
    </submittedName>
</protein>
<dbReference type="EMBL" id="AAZO01005936">
    <property type="status" value="NOT_ANNOTATED_CDS"/>
    <property type="molecule type" value="Genomic_DNA"/>
</dbReference>
<feature type="domain" description="RING-type" evidence="4">
    <location>
        <begin position="256"/>
        <end position="291"/>
    </location>
</feature>
<dbReference type="InterPro" id="IPR001841">
    <property type="entry name" value="Znf_RING"/>
</dbReference>
<dbReference type="EnsemblMetazoa" id="PHUM490510-RA">
    <property type="protein sequence ID" value="PHUM490510-PA"/>
    <property type="gene ID" value="PHUM490510"/>
</dbReference>
<dbReference type="Pfam" id="PF13920">
    <property type="entry name" value="zf-C3HC4_3"/>
    <property type="match status" value="1"/>
</dbReference>
<reference evidence="5" key="1">
    <citation type="submission" date="2007-04" db="EMBL/GenBank/DDBJ databases">
        <title>Annotation of Pediculus humanus corporis strain USDA.</title>
        <authorList>
            <person name="Kirkness E."/>
            <person name="Hannick L."/>
            <person name="Hass B."/>
            <person name="Bruggner R."/>
            <person name="Lawson D."/>
            <person name="Bidwell S."/>
            <person name="Joardar V."/>
            <person name="Caler E."/>
            <person name="Walenz B."/>
            <person name="Inman J."/>
            <person name="Schobel S."/>
            <person name="Galinsky K."/>
            <person name="Amedeo P."/>
            <person name="Strausberg R."/>
        </authorList>
    </citation>
    <scope>NUCLEOTIDE SEQUENCE</scope>
    <source>
        <strain evidence="5">USDA</strain>
    </source>
</reference>
<dbReference type="HOGENOM" id="CLU_053217_1_0_1"/>
<dbReference type="AlphaFoldDB" id="E0VWR7"/>
<keyword evidence="1 3" id="KW-0479">Metal-binding</keyword>
<dbReference type="eggNOG" id="KOG4265">
    <property type="taxonomic scope" value="Eukaryota"/>
</dbReference>
<name>E0VWR7_PEDHC</name>
<sequence length="337" mass="38131">MILAMSTFLVSASEFSNFFSIFATLVFFRLHEDIVFGNGMHQRQIPRMKMMKITIPFILKLDETSKSSDSINCTITSQITYTIRAFWGVSIRELHMFLWKPWSLIQKSVASGDMLSGFYQLGGLELTSDPHKEKVFSLNFPTPPLDLGTPPRLCYPLVIFIVRNDSQVSLHPDETVALVNVVHIKDSVCTLPTSILAQYLKQANGQLSCLKQLYLAAGNNINGEETTTTNSSMNNTTPTYDKDDVSVWAVAGEQLCVVCQYFPLSRALLPCRHTCVCSVCFEKLDRCPMCRSPFNSYFTIRNEDYSPGETMAPDLKPTLLNWLLNWNDRLNNLLGYQ</sequence>
<evidence type="ECO:0000313" key="6">
    <source>
        <dbReference type="EnsemblMetazoa" id="PHUM490510-PA"/>
    </source>
</evidence>
<dbReference type="EMBL" id="DS235824">
    <property type="protein sequence ID" value="EEB17823.1"/>
    <property type="molecule type" value="Genomic_DNA"/>
</dbReference>
<dbReference type="OrthoDB" id="10251219at2759"/>
<organism>
    <name type="scientific">Pediculus humanus subsp. corporis</name>
    <name type="common">Body louse</name>
    <dbReference type="NCBI Taxonomy" id="121224"/>
    <lineage>
        <taxon>Eukaryota</taxon>
        <taxon>Metazoa</taxon>
        <taxon>Ecdysozoa</taxon>
        <taxon>Arthropoda</taxon>
        <taxon>Hexapoda</taxon>
        <taxon>Insecta</taxon>
        <taxon>Pterygota</taxon>
        <taxon>Neoptera</taxon>
        <taxon>Paraneoptera</taxon>
        <taxon>Psocodea</taxon>
        <taxon>Troctomorpha</taxon>
        <taxon>Phthiraptera</taxon>
        <taxon>Anoplura</taxon>
        <taxon>Pediculidae</taxon>
        <taxon>Pediculus</taxon>
    </lineage>
</organism>